<dbReference type="InterPro" id="IPR000999">
    <property type="entry name" value="RNase_III_dom"/>
</dbReference>
<dbReference type="SMART" id="SM00358">
    <property type="entry name" value="DSRM"/>
    <property type="match status" value="1"/>
</dbReference>
<dbReference type="Pfam" id="PF00636">
    <property type="entry name" value="Ribonuclease_3"/>
    <property type="match status" value="1"/>
</dbReference>
<evidence type="ECO:0000256" key="1">
    <source>
        <dbReference type="ARBA" id="ARBA00022722"/>
    </source>
</evidence>
<evidence type="ECO:0000256" key="2">
    <source>
        <dbReference type="ARBA" id="ARBA00022759"/>
    </source>
</evidence>
<dbReference type="AlphaFoldDB" id="A0AAD4LH92"/>
<keyword evidence="2" id="KW-0255">Endonuclease</keyword>
<keyword evidence="4 5" id="KW-0694">RNA-binding</keyword>
<dbReference type="PROSITE" id="PS50137">
    <property type="entry name" value="DS_RBD"/>
    <property type="match status" value="1"/>
</dbReference>
<feature type="domain" description="DRBM" evidence="7">
    <location>
        <begin position="223"/>
        <end position="290"/>
    </location>
</feature>
<dbReference type="InterPro" id="IPR014720">
    <property type="entry name" value="dsRBD_dom"/>
</dbReference>
<accession>A0AAD4LH92</accession>
<dbReference type="Gene3D" id="1.10.1520.10">
    <property type="entry name" value="Ribonuclease III domain"/>
    <property type="match status" value="1"/>
</dbReference>
<evidence type="ECO:0000259" key="7">
    <source>
        <dbReference type="PROSITE" id="PS50137"/>
    </source>
</evidence>
<feature type="compositionally biased region" description="Pro residues" evidence="6">
    <location>
        <begin position="199"/>
        <end position="214"/>
    </location>
</feature>
<dbReference type="CDD" id="cd00048">
    <property type="entry name" value="DSRM_SF"/>
    <property type="match status" value="1"/>
</dbReference>
<feature type="region of interest" description="Disordered" evidence="6">
    <location>
        <begin position="187"/>
        <end position="218"/>
    </location>
</feature>
<name>A0AAD4LH92_9AGAM</name>
<keyword evidence="1" id="KW-0540">Nuclease</keyword>
<dbReference type="PANTHER" id="PTHR11207">
    <property type="entry name" value="RIBONUCLEASE III"/>
    <property type="match status" value="1"/>
</dbReference>
<feature type="domain" description="RNase III" evidence="8">
    <location>
        <begin position="81"/>
        <end position="169"/>
    </location>
</feature>
<evidence type="ECO:0000256" key="3">
    <source>
        <dbReference type="ARBA" id="ARBA00022801"/>
    </source>
</evidence>
<dbReference type="EMBL" id="JAKELL010000024">
    <property type="protein sequence ID" value="KAH8991921.1"/>
    <property type="molecule type" value="Genomic_DNA"/>
</dbReference>
<evidence type="ECO:0000259" key="8">
    <source>
        <dbReference type="PROSITE" id="PS50142"/>
    </source>
</evidence>
<dbReference type="Proteomes" id="UP001201163">
    <property type="component" value="Unassembled WGS sequence"/>
</dbReference>
<evidence type="ECO:0000256" key="5">
    <source>
        <dbReference type="PROSITE-ProRule" id="PRU00266"/>
    </source>
</evidence>
<dbReference type="InterPro" id="IPR036389">
    <property type="entry name" value="RNase_III_sf"/>
</dbReference>
<dbReference type="SUPFAM" id="SSF69065">
    <property type="entry name" value="RNase III domain-like"/>
    <property type="match status" value="1"/>
</dbReference>
<dbReference type="GO" id="GO:0005634">
    <property type="term" value="C:nucleus"/>
    <property type="evidence" value="ECO:0007669"/>
    <property type="project" value="TreeGrafter"/>
</dbReference>
<keyword evidence="10" id="KW-1185">Reference proteome</keyword>
<feature type="region of interest" description="Disordered" evidence="6">
    <location>
        <begin position="1"/>
        <end position="39"/>
    </location>
</feature>
<dbReference type="Gene3D" id="3.30.160.20">
    <property type="match status" value="1"/>
</dbReference>
<evidence type="ECO:0000256" key="4">
    <source>
        <dbReference type="ARBA" id="ARBA00022884"/>
    </source>
</evidence>
<keyword evidence="3" id="KW-0378">Hydrolase</keyword>
<dbReference type="PROSITE" id="PS50142">
    <property type="entry name" value="RNASE_3_2"/>
    <property type="match status" value="1"/>
</dbReference>
<dbReference type="CDD" id="cd00593">
    <property type="entry name" value="RIBOc"/>
    <property type="match status" value="1"/>
</dbReference>
<evidence type="ECO:0000256" key="6">
    <source>
        <dbReference type="SAM" id="MobiDB-lite"/>
    </source>
</evidence>
<feature type="compositionally biased region" description="Polar residues" evidence="6">
    <location>
        <begin position="1"/>
        <end position="20"/>
    </location>
</feature>
<proteinExistence type="predicted"/>
<protein>
    <recommendedName>
        <fullName evidence="11">DRBM domain-containing protein</fullName>
    </recommendedName>
</protein>
<dbReference type="SMART" id="SM00535">
    <property type="entry name" value="RIBOc"/>
    <property type="match status" value="1"/>
</dbReference>
<dbReference type="PANTHER" id="PTHR11207:SF0">
    <property type="entry name" value="RIBONUCLEASE 3"/>
    <property type="match status" value="1"/>
</dbReference>
<dbReference type="GO" id="GO:0003725">
    <property type="term" value="F:double-stranded RNA binding"/>
    <property type="evidence" value="ECO:0007669"/>
    <property type="project" value="TreeGrafter"/>
</dbReference>
<sequence>MPPLSIQSNASQSLPQSSKRPASDPLCASGHISKKPHKELKARTKMTLPPLPSVQGDAALAIFVHRSLKPSVPNDSFGDGERLAFLGEQALRMVIAEILFEKRPMLDARNLQEELDQTLTNEAYDQWVTNYGIRERVACPMNLREELKEPSETQHLFHAYVGALCMEKGYRDIKAWIGPLVDPDFSPTPSGFTGATHAHPPPPTYGAPPLPHSPPAQGVPKPSVLSLFNEMAMQRGLRIEWNANQSGPGHSLTWVVHCLVNGMVKGEGVGKSKQKAKEDAAQQAFQAMGWATAASRPYQCT</sequence>
<dbReference type="GO" id="GO:0006396">
    <property type="term" value="P:RNA processing"/>
    <property type="evidence" value="ECO:0007669"/>
    <property type="project" value="InterPro"/>
</dbReference>
<dbReference type="GO" id="GO:0004525">
    <property type="term" value="F:ribonuclease III activity"/>
    <property type="evidence" value="ECO:0007669"/>
    <property type="project" value="InterPro"/>
</dbReference>
<evidence type="ECO:0008006" key="11">
    <source>
        <dbReference type="Google" id="ProtNLM"/>
    </source>
</evidence>
<evidence type="ECO:0000313" key="10">
    <source>
        <dbReference type="Proteomes" id="UP001201163"/>
    </source>
</evidence>
<dbReference type="SUPFAM" id="SSF54768">
    <property type="entry name" value="dsRNA-binding domain-like"/>
    <property type="match status" value="1"/>
</dbReference>
<dbReference type="GO" id="GO:0010468">
    <property type="term" value="P:regulation of gene expression"/>
    <property type="evidence" value="ECO:0007669"/>
    <property type="project" value="TreeGrafter"/>
</dbReference>
<comment type="caution">
    <text evidence="9">The sequence shown here is derived from an EMBL/GenBank/DDBJ whole genome shotgun (WGS) entry which is preliminary data.</text>
</comment>
<evidence type="ECO:0000313" key="9">
    <source>
        <dbReference type="EMBL" id="KAH8991921.1"/>
    </source>
</evidence>
<gene>
    <name evidence="9" type="ORF">EDB92DRAFT_1858953</name>
</gene>
<reference evidence="9" key="1">
    <citation type="submission" date="2022-01" db="EMBL/GenBank/DDBJ databases">
        <title>Comparative genomics reveals a dynamic genome evolution in the ectomycorrhizal milk-cap (Lactarius) mushrooms.</title>
        <authorList>
            <consortium name="DOE Joint Genome Institute"/>
            <person name="Lebreton A."/>
            <person name="Tang N."/>
            <person name="Kuo A."/>
            <person name="LaButti K."/>
            <person name="Drula E."/>
            <person name="Barry K."/>
            <person name="Clum A."/>
            <person name="Lipzen A."/>
            <person name="Mousain D."/>
            <person name="Ng V."/>
            <person name="Wang R."/>
            <person name="Wang X."/>
            <person name="Dai Y."/>
            <person name="Henrissat B."/>
            <person name="Grigoriev I.V."/>
            <person name="Guerin-Laguette A."/>
            <person name="Yu F."/>
            <person name="Martin F.M."/>
        </authorList>
    </citation>
    <scope>NUCLEOTIDE SEQUENCE</scope>
    <source>
        <strain evidence="9">QP</strain>
    </source>
</reference>
<dbReference type="Pfam" id="PF00035">
    <property type="entry name" value="dsrm"/>
    <property type="match status" value="1"/>
</dbReference>
<organism evidence="9 10">
    <name type="scientific">Lactarius akahatsu</name>
    <dbReference type="NCBI Taxonomy" id="416441"/>
    <lineage>
        <taxon>Eukaryota</taxon>
        <taxon>Fungi</taxon>
        <taxon>Dikarya</taxon>
        <taxon>Basidiomycota</taxon>
        <taxon>Agaricomycotina</taxon>
        <taxon>Agaricomycetes</taxon>
        <taxon>Russulales</taxon>
        <taxon>Russulaceae</taxon>
        <taxon>Lactarius</taxon>
    </lineage>
</organism>